<keyword evidence="4" id="KW-1185">Reference proteome</keyword>
<proteinExistence type="predicted"/>
<evidence type="ECO:0000256" key="1">
    <source>
        <dbReference type="SAM" id="MobiDB-lite"/>
    </source>
</evidence>
<dbReference type="EMBL" id="ACHJ01000158">
    <property type="protein sequence ID" value="EEI16333.1"/>
    <property type="molecule type" value="Genomic_DNA"/>
</dbReference>
<name>C0XTZ9_CORLD</name>
<comment type="caution">
    <text evidence="3">The sequence shown here is derived from an EMBL/GenBank/DDBJ whole genome shotgun (WGS) entry which is preliminary data.</text>
</comment>
<gene>
    <name evidence="3" type="ORF">HMPREF0298_1919</name>
</gene>
<dbReference type="InterPro" id="IPR034768">
    <property type="entry name" value="4FE4S_WBL"/>
</dbReference>
<dbReference type="Proteomes" id="UP000006196">
    <property type="component" value="Unassembled WGS sequence"/>
</dbReference>
<dbReference type="AlphaFoldDB" id="C0XTZ9"/>
<dbReference type="STRING" id="525263.HMPREF0298_1919"/>
<organism evidence="3 4">
    <name type="scientific">Corynebacterium lipophiloflavum (strain ATCC 700352 / DSM 44291 / CCUG 37336 / JCM 10383 / DMMZ 1944)</name>
    <dbReference type="NCBI Taxonomy" id="525263"/>
    <lineage>
        <taxon>Bacteria</taxon>
        <taxon>Bacillati</taxon>
        <taxon>Actinomycetota</taxon>
        <taxon>Actinomycetes</taxon>
        <taxon>Mycobacteriales</taxon>
        <taxon>Corynebacteriaceae</taxon>
        <taxon>Corynebacterium</taxon>
    </lineage>
</organism>
<protein>
    <recommendedName>
        <fullName evidence="2">4Fe-4S Wbl-type domain-containing protein</fullName>
    </recommendedName>
</protein>
<dbReference type="HOGENOM" id="CLU_134287_0_0_11"/>
<evidence type="ECO:0000313" key="3">
    <source>
        <dbReference type="EMBL" id="EEI16333.1"/>
    </source>
</evidence>
<feature type="domain" description="4Fe-4S Wbl-type" evidence="2">
    <location>
        <begin position="1"/>
        <end position="62"/>
    </location>
</feature>
<accession>C0XTZ9</accession>
<dbReference type="eggNOG" id="ENOG5032AYP">
    <property type="taxonomic scope" value="Bacteria"/>
</dbReference>
<dbReference type="PROSITE" id="PS51674">
    <property type="entry name" value="4FE4S_WBL"/>
    <property type="match status" value="1"/>
</dbReference>
<feature type="region of interest" description="Disordered" evidence="1">
    <location>
        <begin position="119"/>
        <end position="155"/>
    </location>
</feature>
<sequence length="155" mass="17278">MWDGRRPKEPTQQVHDRHTEAKLLCRRCPLLTACERALSDLERAGLHVDGVMAGRYSDVRSHMLRNEAQFHQTTCRGCAAPLIPQGGVGAKTKPPPKARRHIGEGLCEDCYPVLAILSGKRPAAPPRSHQQNNPTGLDPHRPAREPDPRHRREVG</sequence>
<evidence type="ECO:0000313" key="4">
    <source>
        <dbReference type="Proteomes" id="UP000006196"/>
    </source>
</evidence>
<reference evidence="3" key="1">
    <citation type="submission" date="2009-01" db="EMBL/GenBank/DDBJ databases">
        <authorList>
            <person name="Qin X."/>
            <person name="Bachman B."/>
            <person name="Battles P."/>
            <person name="Bell A."/>
            <person name="Bess C."/>
            <person name="Bickham C."/>
            <person name="Chaboub L."/>
            <person name="Chen D."/>
            <person name="Coyle M."/>
            <person name="Deiros D.R."/>
            <person name="Dinh H."/>
            <person name="Forbes L."/>
            <person name="Fowler G."/>
            <person name="Francisco L."/>
            <person name="Fu Q."/>
            <person name="Gubbala S."/>
            <person name="Hale W."/>
            <person name="Han Y."/>
            <person name="Hemphill L."/>
            <person name="Highlander S.K."/>
            <person name="Hirani K."/>
            <person name="Hogues M."/>
            <person name="Jackson L."/>
            <person name="Jakkamsetti A."/>
            <person name="Javaid M."/>
            <person name="Jiang H."/>
            <person name="Korchina V."/>
            <person name="Kovar C."/>
            <person name="Lara F."/>
            <person name="Lee S."/>
            <person name="Mata R."/>
            <person name="Mathew T."/>
            <person name="Moen C."/>
            <person name="Morales K."/>
            <person name="Munidasa M."/>
            <person name="Nazareth L."/>
            <person name="Ngo R."/>
            <person name="Nguyen L."/>
            <person name="Okwuonu G."/>
            <person name="Ongeri F."/>
            <person name="Patil S."/>
            <person name="Petrosino J."/>
            <person name="Pham C."/>
            <person name="Pham P."/>
            <person name="Pu L.-L."/>
            <person name="Puazo M."/>
            <person name="Raj R."/>
            <person name="Reid J."/>
            <person name="Rouhana J."/>
            <person name="Saada N."/>
            <person name="Shang Y."/>
            <person name="Simmons D."/>
            <person name="Thornton R."/>
            <person name="Warren J."/>
            <person name="Weissenberger G."/>
            <person name="Zhang J."/>
            <person name="Zhang L."/>
            <person name="Zhou C."/>
            <person name="Zhu D."/>
            <person name="Muzny D."/>
            <person name="Worley K."/>
            <person name="Gibbs R."/>
        </authorList>
    </citation>
    <scope>NUCLEOTIDE SEQUENCE [LARGE SCALE GENOMIC DNA]</scope>
    <source>
        <strain evidence="3">DSM 44291</strain>
    </source>
</reference>
<evidence type="ECO:0000259" key="2">
    <source>
        <dbReference type="PROSITE" id="PS51674"/>
    </source>
</evidence>
<feature type="compositionally biased region" description="Basic and acidic residues" evidence="1">
    <location>
        <begin position="138"/>
        <end position="155"/>
    </location>
</feature>